<gene>
    <name evidence="1" type="ORF">MarFTMF_168</name>
</gene>
<organism evidence="1">
    <name type="scientific">Marseillevirus sp</name>
    <dbReference type="NCBI Taxonomy" id="2809551"/>
    <lineage>
        <taxon>Viruses</taxon>
        <taxon>Varidnaviria</taxon>
        <taxon>Bamfordvirae</taxon>
        <taxon>Nucleocytoviricota</taxon>
        <taxon>Megaviricetes</taxon>
        <taxon>Pimascovirales</taxon>
        <taxon>Pimascovirales incertae sedis</taxon>
        <taxon>Marseilleviridae</taxon>
        <taxon>Marseillevirus</taxon>
    </lineage>
</organism>
<sequence length="391" mass="40289">MSSTSNSAIKKEFVVSRSLVVPVVQDILAVPENTVGSIVYNIATQGIAISNGSGWASSTAPAATPTVRGLVFGSTSTTSTTVCLGNGTGTATNGNVFVGWRAGFNNIGVQTGLTFVGYLSGSSSQNVTNKTIVGSSSGINANSGQNSTGVGTFCLNGTAAQAANNCAVGLASQSSNNDGENCSIGNNTLGVSGGSQTNNIAIGFSVLGASGNSNGVINIGAGAGGVSWNPNLSTNVVFIGNSNTLSSNITNVIALGWGTYSGSEANNTFVVADGITQWRSSGLSVSASANTLQFAPATGLITQAASSKRFKENIRKLERKETSDILDMKVCTYDIYGKKDHGIIAEDIPEKYVTFDPEGRRNGVKMLRIIMAMLAEIQVLRGEILEQRYFV</sequence>
<evidence type="ECO:0008006" key="2">
    <source>
        <dbReference type="Google" id="ProtNLM"/>
    </source>
</evidence>
<evidence type="ECO:0000313" key="1">
    <source>
        <dbReference type="EMBL" id="WNL49684.1"/>
    </source>
</evidence>
<dbReference type="EMBL" id="OR343188">
    <property type="protein sequence ID" value="WNL49684.1"/>
    <property type="molecule type" value="Genomic_DNA"/>
</dbReference>
<protein>
    <recommendedName>
        <fullName evidence="2">Peptidase S74 domain-containing protein</fullName>
    </recommendedName>
</protein>
<name>A0AA96EL70_9VIRU</name>
<reference evidence="1" key="1">
    <citation type="submission" date="2023-07" db="EMBL/GenBank/DDBJ databases">
        <authorList>
            <person name="Xia Y."/>
        </authorList>
    </citation>
    <scope>NUCLEOTIDE SEQUENCE</scope>
    <source>
        <strain evidence="1">F</strain>
    </source>
</reference>
<accession>A0AA96EL70</accession>
<proteinExistence type="predicted"/>